<gene>
    <name evidence="9" type="ORF">B0I36DRAFT_254520</name>
</gene>
<reference evidence="9" key="1">
    <citation type="journal article" date="2021" name="Nat. Commun.">
        <title>Genetic determinants of endophytism in the Arabidopsis root mycobiome.</title>
        <authorList>
            <person name="Mesny F."/>
            <person name="Miyauchi S."/>
            <person name="Thiergart T."/>
            <person name="Pickel B."/>
            <person name="Atanasova L."/>
            <person name="Karlsson M."/>
            <person name="Huettel B."/>
            <person name="Barry K.W."/>
            <person name="Haridas S."/>
            <person name="Chen C."/>
            <person name="Bauer D."/>
            <person name="Andreopoulos W."/>
            <person name="Pangilinan J."/>
            <person name="LaButti K."/>
            <person name="Riley R."/>
            <person name="Lipzen A."/>
            <person name="Clum A."/>
            <person name="Drula E."/>
            <person name="Henrissat B."/>
            <person name="Kohler A."/>
            <person name="Grigoriev I.V."/>
            <person name="Martin F.M."/>
            <person name="Hacquard S."/>
        </authorList>
    </citation>
    <scope>NUCLEOTIDE SEQUENCE</scope>
    <source>
        <strain evidence="9">MPI-CAGE-CH-0230</strain>
    </source>
</reference>
<sequence>MEHNESNLGPLLLGINITAAILAGITCLLRCYVRLFMLKAFGLDDWLMVISTIIFITYSVCSNTGVHYGTGQHRSDLSEENYMTAMKWWFMCYPTYGGTMFFAKLSIGWFLLRVTISRIHRWIIYTAAIVTCASCLCYFFVAHFQCNPISYYWDKHSQTGTCIDVHIVIWLVYLYSGFAVISDFTFALLPAWVVSHLNMKKNMKIAVIILMGMGCVASAAVVIRWPYMQRLGSNDFLWDSIPIAIWSTVEQCLAITAGWLATLQPLVKMIRSKLGMTTTHPTLGNSESYNMNGAISVKKSFTRWTEPSSLNGQERDLSGRSGGLKFQPGFAAYSATCYNTSQEELRPDRPGTARLGSGNSKESKGGVELGIKTSNAR</sequence>
<feature type="transmembrane region" description="Helical" evidence="7">
    <location>
        <begin position="124"/>
        <end position="145"/>
    </location>
</feature>
<comment type="caution">
    <text evidence="9">The sequence shown here is derived from an EMBL/GenBank/DDBJ whole genome shotgun (WGS) entry which is preliminary data.</text>
</comment>
<dbReference type="PANTHER" id="PTHR33048">
    <property type="entry name" value="PTH11-LIKE INTEGRAL MEMBRANE PROTEIN (AFU_ORTHOLOGUE AFUA_5G11245)"/>
    <property type="match status" value="1"/>
</dbReference>
<feature type="transmembrane region" description="Helical" evidence="7">
    <location>
        <begin position="88"/>
        <end position="112"/>
    </location>
</feature>
<evidence type="ECO:0000256" key="6">
    <source>
        <dbReference type="SAM" id="MobiDB-lite"/>
    </source>
</evidence>
<feature type="transmembrane region" description="Helical" evidence="7">
    <location>
        <begin position="165"/>
        <end position="193"/>
    </location>
</feature>
<evidence type="ECO:0000256" key="3">
    <source>
        <dbReference type="ARBA" id="ARBA00022989"/>
    </source>
</evidence>
<feature type="region of interest" description="Disordered" evidence="6">
    <location>
        <begin position="341"/>
        <end position="377"/>
    </location>
</feature>
<evidence type="ECO:0000313" key="10">
    <source>
        <dbReference type="Proteomes" id="UP000756346"/>
    </source>
</evidence>
<feature type="transmembrane region" description="Helical" evidence="7">
    <location>
        <begin position="12"/>
        <end position="33"/>
    </location>
</feature>
<keyword evidence="3 7" id="KW-1133">Transmembrane helix</keyword>
<dbReference type="Proteomes" id="UP000756346">
    <property type="component" value="Unassembled WGS sequence"/>
</dbReference>
<evidence type="ECO:0000256" key="1">
    <source>
        <dbReference type="ARBA" id="ARBA00004141"/>
    </source>
</evidence>
<feature type="domain" description="Rhodopsin" evidence="8">
    <location>
        <begin position="29"/>
        <end position="268"/>
    </location>
</feature>
<accession>A0A9P8XSQ3</accession>
<dbReference type="EMBL" id="JAGTJQ010000012">
    <property type="protein sequence ID" value="KAH7016052.1"/>
    <property type="molecule type" value="Genomic_DNA"/>
</dbReference>
<feature type="transmembrane region" description="Helical" evidence="7">
    <location>
        <begin position="45"/>
        <end position="68"/>
    </location>
</feature>
<organism evidence="9 10">
    <name type="scientific">Microdochium trichocladiopsis</name>
    <dbReference type="NCBI Taxonomy" id="1682393"/>
    <lineage>
        <taxon>Eukaryota</taxon>
        <taxon>Fungi</taxon>
        <taxon>Dikarya</taxon>
        <taxon>Ascomycota</taxon>
        <taxon>Pezizomycotina</taxon>
        <taxon>Sordariomycetes</taxon>
        <taxon>Xylariomycetidae</taxon>
        <taxon>Xylariales</taxon>
        <taxon>Microdochiaceae</taxon>
        <taxon>Microdochium</taxon>
    </lineage>
</organism>
<comment type="similarity">
    <text evidence="5">Belongs to the SAT4 family.</text>
</comment>
<protein>
    <recommendedName>
        <fullName evidence="8">Rhodopsin domain-containing protein</fullName>
    </recommendedName>
</protein>
<dbReference type="OrthoDB" id="3923077at2759"/>
<evidence type="ECO:0000313" key="9">
    <source>
        <dbReference type="EMBL" id="KAH7016052.1"/>
    </source>
</evidence>
<keyword evidence="4 7" id="KW-0472">Membrane</keyword>
<name>A0A9P8XSQ3_9PEZI</name>
<dbReference type="InterPro" id="IPR052337">
    <property type="entry name" value="SAT4-like"/>
</dbReference>
<dbReference type="GO" id="GO:0016020">
    <property type="term" value="C:membrane"/>
    <property type="evidence" value="ECO:0007669"/>
    <property type="project" value="UniProtKB-SubCell"/>
</dbReference>
<evidence type="ECO:0000259" key="8">
    <source>
        <dbReference type="Pfam" id="PF20684"/>
    </source>
</evidence>
<dbReference type="Pfam" id="PF20684">
    <property type="entry name" value="Fung_rhodopsin"/>
    <property type="match status" value="1"/>
</dbReference>
<evidence type="ECO:0000256" key="4">
    <source>
        <dbReference type="ARBA" id="ARBA00023136"/>
    </source>
</evidence>
<proteinExistence type="inferred from homology"/>
<dbReference type="AlphaFoldDB" id="A0A9P8XSQ3"/>
<feature type="transmembrane region" description="Helical" evidence="7">
    <location>
        <begin position="205"/>
        <end position="223"/>
    </location>
</feature>
<dbReference type="InterPro" id="IPR049326">
    <property type="entry name" value="Rhodopsin_dom_fungi"/>
</dbReference>
<comment type="subcellular location">
    <subcellularLocation>
        <location evidence="1">Membrane</location>
        <topology evidence="1">Multi-pass membrane protein</topology>
    </subcellularLocation>
</comment>
<evidence type="ECO:0000256" key="2">
    <source>
        <dbReference type="ARBA" id="ARBA00022692"/>
    </source>
</evidence>
<dbReference type="PANTHER" id="PTHR33048:SF96">
    <property type="entry name" value="INTEGRAL MEMBRANE PROTEIN"/>
    <property type="match status" value="1"/>
</dbReference>
<evidence type="ECO:0000256" key="5">
    <source>
        <dbReference type="ARBA" id="ARBA00038359"/>
    </source>
</evidence>
<evidence type="ECO:0000256" key="7">
    <source>
        <dbReference type="SAM" id="Phobius"/>
    </source>
</evidence>
<keyword evidence="10" id="KW-1185">Reference proteome</keyword>
<dbReference type="GeneID" id="70180370"/>
<feature type="transmembrane region" description="Helical" evidence="7">
    <location>
        <begin position="243"/>
        <end position="263"/>
    </location>
</feature>
<keyword evidence="2 7" id="KW-0812">Transmembrane</keyword>
<dbReference type="RefSeq" id="XP_046005676.1">
    <property type="nucleotide sequence ID" value="XM_046150824.1"/>
</dbReference>